<keyword evidence="3" id="KW-1185">Reference proteome</keyword>
<reference evidence="2" key="2">
    <citation type="submission" date="2020-11" db="EMBL/GenBank/DDBJ databases">
        <authorList>
            <person name="McCartney M.A."/>
            <person name="Auch B."/>
            <person name="Kono T."/>
            <person name="Mallez S."/>
            <person name="Becker A."/>
            <person name="Gohl D.M."/>
            <person name="Silverstein K.A.T."/>
            <person name="Koren S."/>
            <person name="Bechman K.B."/>
            <person name="Herman A."/>
            <person name="Abrahante J.E."/>
            <person name="Garbe J."/>
        </authorList>
    </citation>
    <scope>NUCLEOTIDE SEQUENCE</scope>
    <source>
        <strain evidence="2">Duluth1</strain>
        <tissue evidence="2">Whole animal</tissue>
    </source>
</reference>
<evidence type="ECO:0000313" key="3">
    <source>
        <dbReference type="Proteomes" id="UP000828390"/>
    </source>
</evidence>
<sequence>MRVFPMVLALMNALDILDVVDPEKLQMMTQLNQLEGNCPVPLIMHCVLCKTFYSNHILVEHASKILTKL</sequence>
<feature type="chain" id="PRO_5039038617" evidence="1">
    <location>
        <begin position="23"/>
        <end position="69"/>
    </location>
</feature>
<protein>
    <submittedName>
        <fullName evidence="2">Uncharacterized protein</fullName>
    </submittedName>
</protein>
<evidence type="ECO:0000256" key="1">
    <source>
        <dbReference type="SAM" id="SignalP"/>
    </source>
</evidence>
<name>A0A9D4BGL4_DREPO</name>
<dbReference type="EMBL" id="JAIWYP010000019">
    <property type="protein sequence ID" value="KAH3692829.1"/>
    <property type="molecule type" value="Genomic_DNA"/>
</dbReference>
<proteinExistence type="predicted"/>
<organism evidence="2 3">
    <name type="scientific">Dreissena polymorpha</name>
    <name type="common">Zebra mussel</name>
    <name type="synonym">Mytilus polymorpha</name>
    <dbReference type="NCBI Taxonomy" id="45954"/>
    <lineage>
        <taxon>Eukaryota</taxon>
        <taxon>Metazoa</taxon>
        <taxon>Spiralia</taxon>
        <taxon>Lophotrochozoa</taxon>
        <taxon>Mollusca</taxon>
        <taxon>Bivalvia</taxon>
        <taxon>Autobranchia</taxon>
        <taxon>Heteroconchia</taxon>
        <taxon>Euheterodonta</taxon>
        <taxon>Imparidentia</taxon>
        <taxon>Neoheterodontei</taxon>
        <taxon>Myida</taxon>
        <taxon>Dreissenoidea</taxon>
        <taxon>Dreissenidae</taxon>
        <taxon>Dreissena</taxon>
    </lineage>
</organism>
<comment type="caution">
    <text evidence="2">The sequence shown here is derived from an EMBL/GenBank/DDBJ whole genome shotgun (WGS) entry which is preliminary data.</text>
</comment>
<evidence type="ECO:0000313" key="2">
    <source>
        <dbReference type="EMBL" id="KAH3692829.1"/>
    </source>
</evidence>
<gene>
    <name evidence="2" type="ORF">DPMN_194583</name>
</gene>
<dbReference type="AlphaFoldDB" id="A0A9D4BGL4"/>
<keyword evidence="1" id="KW-0732">Signal</keyword>
<feature type="signal peptide" evidence="1">
    <location>
        <begin position="1"/>
        <end position="22"/>
    </location>
</feature>
<accession>A0A9D4BGL4</accession>
<dbReference type="Proteomes" id="UP000828390">
    <property type="component" value="Unassembled WGS sequence"/>
</dbReference>
<reference evidence="2" key="1">
    <citation type="journal article" date="2019" name="bioRxiv">
        <title>The Genome of the Zebra Mussel, Dreissena polymorpha: A Resource for Invasive Species Research.</title>
        <authorList>
            <person name="McCartney M.A."/>
            <person name="Auch B."/>
            <person name="Kono T."/>
            <person name="Mallez S."/>
            <person name="Zhang Y."/>
            <person name="Obille A."/>
            <person name="Becker A."/>
            <person name="Abrahante J.E."/>
            <person name="Garbe J."/>
            <person name="Badalamenti J.P."/>
            <person name="Herman A."/>
            <person name="Mangelson H."/>
            <person name="Liachko I."/>
            <person name="Sullivan S."/>
            <person name="Sone E.D."/>
            <person name="Koren S."/>
            <person name="Silverstein K.A.T."/>
            <person name="Beckman K.B."/>
            <person name="Gohl D.M."/>
        </authorList>
    </citation>
    <scope>NUCLEOTIDE SEQUENCE</scope>
    <source>
        <strain evidence="2">Duluth1</strain>
        <tissue evidence="2">Whole animal</tissue>
    </source>
</reference>